<accession>A0A834SLQ8</accession>
<organism evidence="2 3">
    <name type="scientific">Senna tora</name>
    <dbReference type="NCBI Taxonomy" id="362788"/>
    <lineage>
        <taxon>Eukaryota</taxon>
        <taxon>Viridiplantae</taxon>
        <taxon>Streptophyta</taxon>
        <taxon>Embryophyta</taxon>
        <taxon>Tracheophyta</taxon>
        <taxon>Spermatophyta</taxon>
        <taxon>Magnoliopsida</taxon>
        <taxon>eudicotyledons</taxon>
        <taxon>Gunneridae</taxon>
        <taxon>Pentapetalae</taxon>
        <taxon>rosids</taxon>
        <taxon>fabids</taxon>
        <taxon>Fabales</taxon>
        <taxon>Fabaceae</taxon>
        <taxon>Caesalpinioideae</taxon>
        <taxon>Cassia clade</taxon>
        <taxon>Senna</taxon>
    </lineage>
</organism>
<comment type="caution">
    <text evidence="2">The sequence shown here is derived from an EMBL/GenBank/DDBJ whole genome shotgun (WGS) entry which is preliminary data.</text>
</comment>
<evidence type="ECO:0000313" key="2">
    <source>
        <dbReference type="EMBL" id="KAF7806785.1"/>
    </source>
</evidence>
<feature type="signal peptide" evidence="1">
    <location>
        <begin position="1"/>
        <end position="30"/>
    </location>
</feature>
<evidence type="ECO:0000256" key="1">
    <source>
        <dbReference type="SAM" id="SignalP"/>
    </source>
</evidence>
<dbReference type="OrthoDB" id="1001765at2759"/>
<dbReference type="AlphaFoldDB" id="A0A834SLQ8"/>
<protein>
    <submittedName>
        <fullName evidence="2">Desiccation-related protein PCC13-62-like</fullName>
    </submittedName>
</protein>
<name>A0A834SLQ8_9FABA</name>
<sequence>MALHTHFTTLSIVVLALCLMQPLLLPKSYSSEMLVSAQTSDQELLALAVNYDYLEAEFYLFGSTGLGLDFYGPGLANGGPSPIGGRMAAFLDPLTKDIFFQFGLQKIGHLRAIRSSLGDQAQFSSRPLLNLSDNLFAQIMNDAFGRTLRPPFNPYANTINFLIASYVIPYVGVTGLVGTISSVQSPNITQQLAGILAIESGQDAIIRAMLYERRNLPVFPYTINVAEFTNRISMLRNQLGRSGLKDEGLVVPRELGAEGRVEGNILSADNNSITYGRSGQEVLKIAYVTGNESIPGGFFPNGANGRIARSFIN</sequence>
<keyword evidence="3" id="KW-1185">Reference proteome</keyword>
<proteinExistence type="predicted"/>
<dbReference type="Proteomes" id="UP000634136">
    <property type="component" value="Unassembled WGS sequence"/>
</dbReference>
<keyword evidence="1" id="KW-0732">Signal</keyword>
<dbReference type="PANTHER" id="PTHR31694:SF12">
    <property type="entry name" value="DESICCATION-LIKE PROTEIN"/>
    <property type="match status" value="1"/>
</dbReference>
<evidence type="ECO:0000313" key="3">
    <source>
        <dbReference type="Proteomes" id="UP000634136"/>
    </source>
</evidence>
<dbReference type="EMBL" id="JAAIUW010000012">
    <property type="protein sequence ID" value="KAF7806785.1"/>
    <property type="molecule type" value="Genomic_DNA"/>
</dbReference>
<dbReference type="PANTHER" id="PTHR31694">
    <property type="entry name" value="DESICCATION-LIKE PROTEIN"/>
    <property type="match status" value="1"/>
</dbReference>
<reference evidence="2" key="1">
    <citation type="submission" date="2020-09" db="EMBL/GenBank/DDBJ databases">
        <title>Genome-Enabled Discovery of Anthraquinone Biosynthesis in Senna tora.</title>
        <authorList>
            <person name="Kang S.-H."/>
            <person name="Pandey R.P."/>
            <person name="Lee C.-M."/>
            <person name="Sim J.-S."/>
            <person name="Jeong J.-T."/>
            <person name="Choi B.-S."/>
            <person name="Jung M."/>
            <person name="Ginzburg D."/>
            <person name="Zhao K."/>
            <person name="Won S.Y."/>
            <person name="Oh T.-J."/>
            <person name="Yu Y."/>
            <person name="Kim N.-H."/>
            <person name="Lee O.R."/>
            <person name="Lee T.-H."/>
            <person name="Bashyal P."/>
            <person name="Kim T.-S."/>
            <person name="Lee W.-H."/>
            <person name="Kawkins C."/>
            <person name="Kim C.-K."/>
            <person name="Kim J.S."/>
            <person name="Ahn B.O."/>
            <person name="Rhee S.Y."/>
            <person name="Sohng J.K."/>
        </authorList>
    </citation>
    <scope>NUCLEOTIDE SEQUENCE</scope>
    <source>
        <tissue evidence="2">Leaf</tissue>
    </source>
</reference>
<gene>
    <name evidence="2" type="ORF">G2W53_038946</name>
</gene>
<dbReference type="Pfam" id="PF13668">
    <property type="entry name" value="Ferritin_2"/>
    <property type="match status" value="1"/>
</dbReference>
<dbReference type="InterPro" id="IPR052965">
    <property type="entry name" value="Pigment-catalase-like"/>
</dbReference>
<feature type="chain" id="PRO_5032432145" evidence="1">
    <location>
        <begin position="31"/>
        <end position="313"/>
    </location>
</feature>